<dbReference type="AlphaFoldDB" id="A0A3G1BR83"/>
<dbReference type="KEGG" id="tah:SU86_09410"/>
<dbReference type="EMBL" id="CP011097">
    <property type="protein sequence ID" value="AKD44122.1"/>
    <property type="molecule type" value="Genomic_DNA"/>
</dbReference>
<evidence type="ECO:0000313" key="1">
    <source>
        <dbReference type="EMBL" id="AKD44122.1"/>
    </source>
</evidence>
<gene>
    <name evidence="1" type="ORF">SU86_09410</name>
</gene>
<organism evidence="1 2">
    <name type="scientific">Candidatus Nitrosotenuis cloacae</name>
    <dbReference type="NCBI Taxonomy" id="1603555"/>
    <lineage>
        <taxon>Archaea</taxon>
        <taxon>Nitrososphaerota</taxon>
        <taxon>Candidatus Nitrosotenuis</taxon>
    </lineage>
</organism>
<keyword evidence="2" id="KW-1185">Reference proteome</keyword>
<proteinExistence type="predicted"/>
<evidence type="ECO:0000313" key="2">
    <source>
        <dbReference type="Proteomes" id="UP000266745"/>
    </source>
</evidence>
<protein>
    <submittedName>
        <fullName evidence="1">Uncharacterized protein</fullName>
    </submittedName>
</protein>
<dbReference type="Proteomes" id="UP000266745">
    <property type="component" value="Chromosome"/>
</dbReference>
<sequence>MGLLINTGSFQHKNMSSTKCISCGKSFFSPLGHNKCNICAKKDGDSGMGDMGHGSCGCGGHHH</sequence>
<name>A0A3G1BR83_9ARCH</name>
<accession>A0A3G1BR83</accession>
<reference evidence="1 2" key="1">
    <citation type="journal article" date="2016" name="Sci. Rep.">
        <title>A novel ammonia-oxidizing archaeon from wastewater treatment plant: Its enrichment, physiological and genomic characteristics.</title>
        <authorList>
            <person name="Li Y."/>
            <person name="Ding K."/>
            <person name="Wen X."/>
            <person name="Zhang B."/>
            <person name="Shen B."/>
            <person name="Yang Y."/>
        </authorList>
    </citation>
    <scope>NUCLEOTIDE SEQUENCE [LARGE SCALE GENOMIC DNA]</scope>
    <source>
        <strain evidence="1 2">SAT1</strain>
    </source>
</reference>